<organism evidence="3 4">
    <name type="scientific">Capnocytophaga endodontalis</name>
    <dbReference type="NCBI Taxonomy" id="2708117"/>
    <lineage>
        <taxon>Bacteria</taxon>
        <taxon>Pseudomonadati</taxon>
        <taxon>Bacteroidota</taxon>
        <taxon>Flavobacteriia</taxon>
        <taxon>Flavobacteriales</taxon>
        <taxon>Flavobacteriaceae</taxon>
        <taxon>Capnocytophaga</taxon>
    </lineage>
</organism>
<evidence type="ECO:0000259" key="2">
    <source>
        <dbReference type="PROSITE" id="PS50825"/>
    </source>
</evidence>
<proteinExistence type="predicted"/>
<dbReference type="EMBL" id="CP022022">
    <property type="protein sequence ID" value="ASF42736.1"/>
    <property type="molecule type" value="Genomic_DNA"/>
</dbReference>
<dbReference type="Pfam" id="PF13585">
    <property type="entry name" value="CHU_C"/>
    <property type="match status" value="1"/>
</dbReference>
<keyword evidence="4" id="KW-1185">Reference proteome</keyword>
<dbReference type="RefSeq" id="WP_088593845.1">
    <property type="nucleotide sequence ID" value="NZ_CP022022.1"/>
</dbReference>
<evidence type="ECO:0000313" key="3">
    <source>
        <dbReference type="EMBL" id="ASF42736.1"/>
    </source>
</evidence>
<dbReference type="Proteomes" id="UP000197007">
    <property type="component" value="Chromosome"/>
</dbReference>
<feature type="domain" description="HYR" evidence="2">
    <location>
        <begin position="1586"/>
        <end position="1674"/>
    </location>
</feature>
<dbReference type="PROSITE" id="PS50825">
    <property type="entry name" value="HYR"/>
    <property type="match status" value="1"/>
</dbReference>
<evidence type="ECO:0000256" key="1">
    <source>
        <dbReference type="ARBA" id="ARBA00022737"/>
    </source>
</evidence>
<sequence length="4285" mass="438786">MKRNFTSLTSKNIHLLLWVGFFLLTIGHLSAQCLTMPNPVQYTNEVKSLPFNSLSKQRYGRVQAETTIRGVTVTRILENNRRLVGTDKGVSYSGDEAPLNKWPINEAAHCGNPKKTYPAGYPIMDSNRVQKITYRFSQPIVDVEIFFAEFGYAAAAGKLDYATFTVNKGTLSLDIRNDCGNGAQLQGTNKVVSKSSKLTDVNIGLTSTEPFTELTIETDNSNTGYGFYVEICLESVLTPMDMSSCTPATVSANFPQTTVANTTLPNGINVVRTVEAGTSFSNLGSASYCGTSVNYTKTLPLLDSSKKTLKYKFSSPITSAEIFLLAFGDNGSFTTYDEVQFAVDKGTIQLSQTYNCNPSGTTITGGKVKSAANAKRTVDVAIKVTSSQPFTEITLTDQNSTGFGYLVALCPNSVQASLQSYNCTPATIGSNFANQTVATANMNNVTVTRTLGAGVPMTTIPLTSNHCGSNVNYPVGLPLLIGNKQITYDFSTPIQSAEIFLYYFGDNLNEGTKDKVKFAVNNGIISLARVYDCHPGVTINSDNTVESVTKKLTTDAGIRVTSTTPFTRITLTDVNSDGGGYYVVICPTSIKVPPFSGGQCSSGMPTPLFVGTNTATVNGIQVNINRPAGTERTTDYSTASVTTCQAVYKAGTTFLHSNKAVTYKFSQPVNNVEVWLALMGGHKEIPSNRDAAKITTNCGTNPTLTLVSDCVGNAAIDNNVVWADGEKGVDVGVKVTSDKPFMELTITDFNSTAAGYFVDLCPASIKKQGTGNTDAVTITTQLTATTTACVGFTTTLTTQATLASPFSGSLNYQWQKSTNNGTTWSDISGQSGSAASGANVNYSFIPTASDNNALYRVAYTYTHAGSFCGTMSLTTNATKLVANTVSSVIAINTPAYSDVSVCASATSTTTITAKATLNTGMGGTGVTYQLQYRPTDTASWVDHATQKYTLVTGGAEKILTIENVASNTGYYRVKYTSDASVCGGGESYSNIFKFDALTATNVITINPATYPNKTVCSGSSFTINAQATVATGTIANDGSGNKFAYELQYKANSSANWVNYALPNGGAAQIYSNNTKVGATRTFNISTENIATGGKFRVKYSADITDLCDDITVYSDEFTVTIDELDVTNITATPPVFKQGENTSVSFVIEGTPGAQVTFKVGNGAEQTQTLNAAGKYNVPPQTTNQTLELSVTKVKKGFCEKTYTDKKGRAQATTAACTTKPAVQYPAPVGQGQTVVMNGVSVTRKFSGTPSIYGNSDTGTYCSGTVYHHYTIIHNNLPAQFSNAVTYVFSKPVTSTEVWLMVMSSPATGSYDEVQLTTNNGNLTFTKIYDCLGGAGAVTLTPSGRVTSKPEKVNDVAIRVTSDKPFTELTITDVRASGGTSGVLVELCPTSVTPANTITITTQPQNKTICANEMATFTSKAQLQNATGSIQYKWQQSNNGTNWTDIASSQGTITSGATASLTTAGIANYKYRVVYSYKFTADVVVTATSQEVTLTKLPSVALPTLSGNMTLCPTATANNVSFANYVTAAAGTTLRWYDTATATTSNTTAPTINTNVTTRTTKTAYVRTINNNGCTSGLVTVTLTVNDTTPPTFNAPSALNIVCNSTTATTAINTWLGTATATDACGAIATITNNYNAPADFCTVPGGVITVTFVAKDTFGNVLTKTSTIKLAATPLTVASDTFTVGNGVTTQTAGNILTNDNLGGNTPTAGPTGSVTITVVTPATPIGGGKTPTLDVNTGIVTVPAGTKSGTYTITYKECERLNPSSNCATQTVVVKVGSASLTVVPEALTVTPSTSTQTTPSIFDNDSIGGVTTPTAGPGGNVTMTVHNPSGSKVPTMDPNTGKVTVPGNTPAGNYTITYNYCEVLNPTNCTGTRTVVVTVGAATLTVASDTFTVGNGVTTQTAGNILTNDNLGGNTPTAGLTGSVTITVVTPATPIGGGKTPTLDVNTGIVTVPAGTKSGTYTITYKECESLNPSSNCQTQTVVISVGSASLTVVPETLTVTPSTSTQTTPSIFDNDSIGGVTTPTAGPGGNVTMTVHNPSGSKVPTMDPNTGKVTVPGNTPAGNYTITYNYCEVLNPTNCTGTRTVVVTVGAATLTVASDTFTVGNGVTTQTAGNILTNDNLGGNTPTAGPTGSVTITVVTPATPIGGGKTPTLDVNTGIVTVPAGTKSGTYTITYKECESLNPSSNCQTQTVVISVGSASLTVVPETLTVTPSTSTQTTPSIFDNDSIGGVTTPTAGPGGNVTMTVHNPSGSKVPTMDPNTGKVTVPGNTPAGNYTITYNYCEVLNPTNCTGTRTVVVTVGAATLTVASDTFTVGNGVTTQTAGNILTNDNLGGNTPTAGPTGSVTITVVTPATPIGGGKTPTLDVNTGIVTVPAGTKSGTYTITYKECESLNPSSNCQTQTVVISVGSASLTVVPETLTVTPSTSTQTTPSIFDNDSIGGVTTPTAGPGGNVTMTVHNPSGSKVPTMDPNTGKVTVPGNTPAGNYTITYNYCEVLNPTNCTGTRTVVVTVGAATLTVASDTFTVGNGVTTQTAGNILTNDNLGGNTPTAGLTGSVTITVVTPATPIGGGKTPTLDVNTGIVTVPAGTKSGTYTITYKECESLNPSSNCQTQTVVISVGSASLTVVPETLTVTPSTSTQTTPSIFDNDSIGGVTTPTAGPGGNVTMTVHNPSGSKVPTMDPNTGKVTVPGNTPAGNYTITYNYCEVLNPTNCTGTRTVVVTVGAATLTVASDTFTVGNGVTTQTAGNILTNDSLGGNTPTAGPTGNVTLTVVTPATGGSKVPTLNVNTGDVIVPAGTKSGTYTITYKECERLNPSSNCATQTVVISVGSASLTVVPETLTVTPSTSTQTTPSIFDNDSIGGVTTPTAGPGGNVTMTVHNPSGSKVPTMDPNTGKVTVPGNTPAGNYTITYNYCEVLNPTNCTGTRTVVVTVGAATLTVASDTFTVGNGVTTQTAGNILTNDNLGGNTPTAGPTGSVTITVVTPATPIGGGKTPTLDVNTGIVTVPAGTKSGTYTITYKECESLNPSSNCQTQTVVISVGSASLTVVPETLTVTPSTSTQTTPSIFDNDSIGGVTTPTAGPGGNVTMTVHNPSGSKVPTMDPNTGKVTVPGNTPAGNYTITYNYCEVLNPTNCTGTRTVVVTVGAATLTVASDTFTVGNGVTTQTAGNILTNDNLGGNTPTAGPTGSVTITVVTPATPIGGGKTPTLDVNTGIVTVPAGTKSGTYTITYKECESLNPSSNCQTQTVVISVGSASLTVVPETLTVTPSTSTQTTPSIFDNDSIGGVTTPTAGPGGNVTMTVHNPSGSKVPTMDPNTGKVTVPGNTPAGNYTITYNYCEVLNPTNCTGTRTVVVTVGAPELVVPSKVYPLAPGTTSTETVIDTATLGGNPVSSTAVTIAVVTPATSLGGTPTPTLDTTTGKITVPTGTKSGTYNIVYRVCEVLNPSNCKTATATVVVGEVPVITPDNLPIVPSTPTSTTTRTIGNILTNDTVGTQSATAGTGGNVTITITSPITPNTPVIDPTTGNVQIPPTTPPGVYTITYDVCTTATPVACTSGTLTVTVSQPSPIIRPENLTVTQTGTSTTPSILNNDDIVKPDGTTASATGSNVTITNVVVTPGAAPGAPTPTLNPDGTITVPGTLPPGVYTITYDVCTTATPSTCVSGTTVLTVSPTATATPTAGDNTYDVPTSGTATVVGTILSNDTVDGVASATATNVTISVTTAPTGTGVPTIGSNGSVTVPANAIPGVYTYTYHICSVATPTACSTEATVTVTVRQPVPVLPNNNMVYTDTTTTTAGNITTGGTVGTQSVTTGPTGNVTITVVTPATPQVPGGTVPTLNPDGTVTVPTGTASGTYTITYQVCTTATPTSCVTGVVTVTVSPTATATPTVGDNTYDVPTSGTATVVGTILSNDTVDGVASATATNVTVSVTTAPTGTGVPTIGSNGSVTVPANAIPGVYTYTYHICSVATPTACSTEATVTVTVRQPVPVLPNNNMVYTDTTTTTAGNITTGGTVGTQSVTTGPTGNVTITVVTPATPQVPGGTVPTLNPDGTVTVPTGTASGTYTITYQVCTTATPTSCVTGVVTITVSPTTVTPTVLPVAVDDRASTAVNTPVNIAVLPNDTLNGATTPNVVTSPANGTVMVNSDNTIEYRPHTGFTGTDTFVYEICNSAGCSSATVTVEVVNKIIPYSGMSVNGDGKNDHFHIGGIENYPNNVVRIYNRWGVKVFEVNGYDNVTRVFRGISDARATVEAADKLPQGTYYYVIEYYDQNNKKQSEVGWLYLKK</sequence>
<reference evidence="4" key="1">
    <citation type="submission" date="2017-06" db="EMBL/GenBank/DDBJ databases">
        <title>Complete genome sequence of Capnocytophaga sp. KCOM 1579 (=ChDC OS43) isolated from a human refractory periapical abscess lesion.</title>
        <authorList>
            <person name="Kook J.-K."/>
            <person name="Park S.-N."/>
            <person name="Lim Y.K."/>
            <person name="Roh H."/>
        </authorList>
    </citation>
    <scope>NUCLEOTIDE SEQUENCE [LARGE SCALE GENOMIC DNA]</scope>
    <source>
        <strain evidence="4">ChDC OS43</strain>
    </source>
</reference>
<evidence type="ECO:0000313" key="4">
    <source>
        <dbReference type="Proteomes" id="UP000197007"/>
    </source>
</evidence>
<dbReference type="InterPro" id="IPR003410">
    <property type="entry name" value="HYR_dom"/>
</dbReference>
<protein>
    <recommendedName>
        <fullName evidence="2">HYR domain-containing protein</fullName>
    </recommendedName>
</protein>
<gene>
    <name evidence="3" type="ORF">CBG49_06415</name>
</gene>
<keyword evidence="1" id="KW-0677">Repeat</keyword>
<name>A0A1Z4BN62_9FLAO</name>
<dbReference type="KEGG" id="capn:CBG49_06415"/>
<accession>A0A1Z4BN62</accession>
<dbReference type="Pfam" id="PF17963">
    <property type="entry name" value="Big_9"/>
    <property type="match status" value="1"/>
</dbReference>